<organism evidence="1 2">
    <name type="scientific">Xanthomonas dyei</name>
    <dbReference type="NCBI Taxonomy" id="743699"/>
    <lineage>
        <taxon>Bacteria</taxon>
        <taxon>Pseudomonadati</taxon>
        <taxon>Pseudomonadota</taxon>
        <taxon>Gammaproteobacteria</taxon>
        <taxon>Lysobacterales</taxon>
        <taxon>Lysobacteraceae</taxon>
        <taxon>Xanthomonas</taxon>
    </lineage>
</organism>
<evidence type="ECO:0000313" key="2">
    <source>
        <dbReference type="Proteomes" id="UP001304534"/>
    </source>
</evidence>
<name>A0ABZ0D9D9_9XANT</name>
<accession>A0ABZ0D9D9</accession>
<sequence>MVCEIIYVGKRRDGGSRFWCVSHHANATAKYGIAAEACVAAHDAPILPTESLDLDYKSFQGGIALWGSVPAVYDTTTLPTDRGIHVHARKLDGQSIKYIDKTYRRLRIPFSADLISSGWFVVDEIDAINYMISSVFGLTTATVICTHCGFEHLDRDWFAVHLHRKHQCHGCGRQFSDTYAGIGNPLAKLKSTIENCPRKQISAPRKINISQAQFPGGLQIWGSNPAILWTSENPEETGIHLHALSEEGEIEPKVDDTFESVTIDGVELDPDQIRYYMAQSAMPHLGGRVVALTCPACLTPHFDIGVWAYTPHIDHQCHKCSSVFQSRSQIKKVISNPFVAVRQYLAEYTSRVLRNDTLGLRPEKI</sequence>
<reference evidence="1 2" key="1">
    <citation type="submission" date="2022-08" db="EMBL/GenBank/DDBJ databases">
        <title>Whole genome sequencing-based tracing of a 2022 introduction and outbreak of Xanthomonas hortorum pv. pelargonii.</title>
        <authorList>
            <person name="Iruegas-Bocardo F."/>
            <person name="Weisberg A.K."/>
            <person name="Riutta E.R."/>
            <person name="Kilday K."/>
            <person name="Bonkowski J.C."/>
            <person name="Creswell T."/>
            <person name="Daughtrey M.L."/>
            <person name="Rane K."/>
            <person name="Grunwald N.J."/>
            <person name="Chang J.H."/>
            <person name="Putnam M.L."/>
        </authorList>
    </citation>
    <scope>NUCLEOTIDE SEQUENCE [LARGE SCALE GENOMIC DNA]</scope>
    <source>
        <strain evidence="1 2">22-325</strain>
    </source>
</reference>
<evidence type="ECO:0000313" key="1">
    <source>
        <dbReference type="EMBL" id="WOB26412.1"/>
    </source>
</evidence>
<keyword evidence="2" id="KW-1185">Reference proteome</keyword>
<proteinExistence type="predicted"/>
<gene>
    <name evidence="1" type="ORF">NYR99_22790</name>
</gene>
<protein>
    <submittedName>
        <fullName evidence="1">Uncharacterized protein</fullName>
    </submittedName>
</protein>
<dbReference type="GeneID" id="95586761"/>
<dbReference type="EMBL" id="CP103840">
    <property type="protein sequence ID" value="WOB26412.1"/>
    <property type="molecule type" value="Genomic_DNA"/>
</dbReference>
<dbReference type="Proteomes" id="UP001304534">
    <property type="component" value="Chromosome"/>
</dbReference>
<dbReference type="RefSeq" id="WP_316689613.1">
    <property type="nucleotide sequence ID" value="NZ_CP103837.1"/>
</dbReference>